<accession>A0A9E8G404</accession>
<reference evidence="2" key="1">
    <citation type="submission" date="2022-10" db="EMBL/GenBank/DDBJ databases">
        <title>Genomics discovery of giant fungal viruses from subsurface oceanic crustal fluids.</title>
        <authorList>
            <person name="Bhattacharjee A.S."/>
            <person name="Schulz F."/>
            <person name="Woyke T."/>
            <person name="Orcutt B.N."/>
            <person name="Matinez Martinez J."/>
        </authorList>
    </citation>
    <scope>NUCLEOTIDE SEQUENCE</scope>
    <source>
        <strain evidence="2">VSAG1.JdFR</strain>
    </source>
</reference>
<proteinExistence type="predicted"/>
<dbReference type="InterPro" id="IPR037238">
    <property type="entry name" value="YbiA-like_sf"/>
</dbReference>
<dbReference type="InterPro" id="IPR003323">
    <property type="entry name" value="OTU_dom"/>
</dbReference>
<sequence length="663" mass="77955">MVLSKLDKSINYKELKKLNDDDVDFETKVYSGELFNKYIEFTVGKPKYFYIEQNIIFFYIYLVNKNSVVLNIGVFEIESSEYPNIIDENGNILFDKLHKSLIFDFVENYIEKNYSISRLQEDKDLEKLEKEDNTKKSENKSKVLLDTEIDKLKVTKNIDETIKLKEETKEISHEEKRIYVKAKDNYWVEDFFKNNNYSVKNNEAGGDCLFATIRDGLEGTEKKISVKELREKLSQEVNKDVYESYKEKYEMFSNQYAISQQKLKDFAKRHKELKELLKTTKLKEDQLKIVKESKNINLEFSEEKENNGLIKSLYDEFKYMKNINSVEEFKEYIKKDSTCNDIFWADSWAISTLERIINIKLIILSHENYKNGDINNVLQCGQLNDNILESEGKFEPLYYLILDYTGDHYKLVLYKKHNNFQFNEIPYDIRELVVTKCLERQSGPFYLIPEFKNFAKRFNVDEKLLVKDIDISEPSQLYDSDIIFQFYIKSNGKPKPGKGNGEKIPDDKIKEFSKLSKIENWRRKLSNLWDDNVIIIGGKQWKSVEHFYQANKFKKNNPEYFEQFSLDSDSELSKDPILAKAAGSKTGKASGKQIIPLNIQIDPDFSKKKDLIMEEALYAKFTQSDELKDLIINTKNAKLLNYQVGDKSIIADDLMKVRTKIIT</sequence>
<dbReference type="Gene3D" id="3.90.70.80">
    <property type="match status" value="1"/>
</dbReference>
<organism evidence="2">
    <name type="scientific">Nucleocytoviricota sp</name>
    <dbReference type="NCBI Taxonomy" id="2809609"/>
    <lineage>
        <taxon>Viruses</taxon>
        <taxon>Varidnaviria</taxon>
        <taxon>Bamfordvirae</taxon>
        <taxon>Nucleocytoviricota</taxon>
    </lineage>
</organism>
<dbReference type="Gene3D" id="1.10.357.40">
    <property type="entry name" value="YbiA-like"/>
    <property type="match status" value="1"/>
</dbReference>
<dbReference type="CDD" id="cd15457">
    <property type="entry name" value="NADAR"/>
    <property type="match status" value="1"/>
</dbReference>
<dbReference type="EMBL" id="OP765507">
    <property type="protein sequence ID" value="UZT28938.1"/>
    <property type="molecule type" value="Genomic_DNA"/>
</dbReference>
<dbReference type="SUPFAM" id="SSF143990">
    <property type="entry name" value="YbiA-like"/>
    <property type="match status" value="1"/>
</dbReference>
<evidence type="ECO:0000313" key="2">
    <source>
        <dbReference type="EMBL" id="UZT28938.1"/>
    </source>
</evidence>
<dbReference type="Pfam" id="PF08719">
    <property type="entry name" value="NADAR"/>
    <property type="match status" value="1"/>
</dbReference>
<name>A0A9E8G404_9VIRU</name>
<dbReference type="InterPro" id="IPR012816">
    <property type="entry name" value="NADAR"/>
</dbReference>
<protein>
    <recommendedName>
        <fullName evidence="1">OTU domain-containing protein</fullName>
    </recommendedName>
</protein>
<dbReference type="PROSITE" id="PS50802">
    <property type="entry name" value="OTU"/>
    <property type="match status" value="1"/>
</dbReference>
<evidence type="ECO:0000259" key="1">
    <source>
        <dbReference type="PROSITE" id="PS50802"/>
    </source>
</evidence>
<feature type="domain" description="OTU" evidence="1">
    <location>
        <begin position="197"/>
        <end position="415"/>
    </location>
</feature>